<feature type="signal peptide" evidence="1">
    <location>
        <begin position="1"/>
        <end position="22"/>
    </location>
</feature>
<gene>
    <name evidence="2" type="ORF">DFP95_12199</name>
</gene>
<dbReference type="AlphaFoldDB" id="A0A3D9HZ91"/>
<proteinExistence type="predicted"/>
<dbReference type="OrthoDB" id="2487047at2"/>
<feature type="chain" id="PRO_5039603899" description="Ig-like protein group 2" evidence="1">
    <location>
        <begin position="23"/>
        <end position="1072"/>
    </location>
</feature>
<evidence type="ECO:0000256" key="1">
    <source>
        <dbReference type="SAM" id="SignalP"/>
    </source>
</evidence>
<comment type="caution">
    <text evidence="2">The sequence shown here is derived from an EMBL/GenBank/DDBJ whole genome shotgun (WGS) entry which is preliminary data.</text>
</comment>
<dbReference type="EMBL" id="QRDY01000021">
    <property type="protein sequence ID" value="RED54842.1"/>
    <property type="molecule type" value="Genomic_DNA"/>
</dbReference>
<keyword evidence="3" id="KW-1185">Reference proteome</keyword>
<reference evidence="2 3" key="1">
    <citation type="submission" date="2018-07" db="EMBL/GenBank/DDBJ databases">
        <title>Genomic Encyclopedia of Type Strains, Phase III (KMG-III): the genomes of soil and plant-associated and newly described type strains.</title>
        <authorList>
            <person name="Whitman W."/>
        </authorList>
    </citation>
    <scope>NUCLEOTIDE SEQUENCE [LARGE SCALE GENOMIC DNA]</scope>
    <source>
        <strain evidence="2 3">CECT 8236</strain>
    </source>
</reference>
<organism evidence="2 3">
    <name type="scientific">Cohnella lupini</name>
    <dbReference type="NCBI Taxonomy" id="1294267"/>
    <lineage>
        <taxon>Bacteria</taxon>
        <taxon>Bacillati</taxon>
        <taxon>Bacillota</taxon>
        <taxon>Bacilli</taxon>
        <taxon>Bacillales</taxon>
        <taxon>Paenibacillaceae</taxon>
        <taxon>Cohnella</taxon>
    </lineage>
</organism>
<evidence type="ECO:0000313" key="2">
    <source>
        <dbReference type="EMBL" id="RED54842.1"/>
    </source>
</evidence>
<dbReference type="RefSeq" id="WP_115995196.1">
    <property type="nucleotide sequence ID" value="NZ_QRDY01000021.1"/>
</dbReference>
<evidence type="ECO:0000313" key="3">
    <source>
        <dbReference type="Proteomes" id="UP000256869"/>
    </source>
</evidence>
<keyword evidence="1" id="KW-0732">Signal</keyword>
<dbReference type="Proteomes" id="UP000256869">
    <property type="component" value="Unassembled WGS sequence"/>
</dbReference>
<name>A0A3D9HZ91_9BACL</name>
<sequence>MSKFGKKTVASALAMSMFAASLGGLPLSDKGWAEKLGLNRVANAAESGLPTSAFLERMNELYAALAAGDPADVQDVRELRDEIAGLDETADQILIDPIWNKISDNLPETVDQAQLKTSLFRLVKAVGSFRYDPQASDLEAIRANPEFRATLKTIAAAGGDASINMDDFLVFLFGDGAGKKGVEGTVAEILSSKSVFELFQLLGDKQGITAVLLLATEKLLTETNNYKFSSILSNLGVTSQDVRATVLGFQVKLKQDEPAINAMTVAYIRSAARSTVVISEDGLKHVYSLNIYGIGVPALALQWSKVSGSADIKVATNGTVTIPEGVESASAVIQAKLINPYGGSAKVIYEKEVTLTAAGEETEFPAEQFLERMNKLHEALLAGDPADVQDVRNARDEIAALDATTGQALLDPLWRKIAPKLPASADKAKLKASLFEVFKAVGSFQYDPQASDLEAIRTNPEYRATLKTIGAAGGVSNLVMDDILVFLFGDGEAIKGVDGMIRERLESMSPAELLQTLGNPQAISALSLQAMQLLIADTEAYKISSMIATFGIGAQDLGATILGLSLRLQKDEPALYAMTIALIRSESTASAEVSEDGLKHVYALKSFGIDVPSAAISWVKASGSPDVVVLPNGTVTIPEFVPSATAVIQAKLTKPSGGPAKVIFEQEVTLIATETPGEVFPAEPYFERINKLHGALQAGDPRDAQAVRNARNEIAQLNVEKNLSLIDPLWNRIAPNLPKTADQAQLKASLLKVIIAISSFQYDPQASDLEAMRTNPEFRTALKQIATAGKVKALTVDDILIFLHGDGEERGGVEGTMLDVLKKMKSKEFADLLGNEDKMDDIMDNAVSRTLSNEDYVLSKALRNLGVRSSDLSSMDSKFEIKLRYDEQANEALTVAFIRSEAVPTVKITANGNTHQYGLKVLGIDLPSSVLKWKKVSGSKDVKVDSNGKVSIPSKVWSGTAVIQAVLDDSRDISGKVVFKQEVTIGTEAGEVQDILKALDDRMDVIQDKLDDSRSIVQKARLIGEVVQAGDDAISQIGKADVPKAVKDKAIKDVESEVNRMIGIIIRDMLRF</sequence>
<accession>A0A3D9HZ91</accession>
<protein>
    <recommendedName>
        <fullName evidence="4">Ig-like protein group 2</fullName>
    </recommendedName>
</protein>
<evidence type="ECO:0008006" key="4">
    <source>
        <dbReference type="Google" id="ProtNLM"/>
    </source>
</evidence>